<dbReference type="AlphaFoldDB" id="A0AAV9Y3L7"/>
<comment type="caution">
    <text evidence="5">The sequence shown here is derived from an EMBL/GenBank/DDBJ whole genome shotgun (WGS) entry which is preliminary data.</text>
</comment>
<organism evidence="5 6">
    <name type="scientific">Cryptosporidium xiaoi</name>
    <dbReference type="NCBI Taxonomy" id="659607"/>
    <lineage>
        <taxon>Eukaryota</taxon>
        <taxon>Sar</taxon>
        <taxon>Alveolata</taxon>
        <taxon>Apicomplexa</taxon>
        <taxon>Conoidasida</taxon>
        <taxon>Coccidia</taxon>
        <taxon>Eucoccidiorida</taxon>
        <taxon>Eimeriorina</taxon>
        <taxon>Cryptosporidiidae</taxon>
        <taxon>Cryptosporidium</taxon>
    </lineage>
</organism>
<dbReference type="InterPro" id="IPR036388">
    <property type="entry name" value="WH-like_DNA-bd_sf"/>
</dbReference>
<dbReference type="InterPro" id="IPR016159">
    <property type="entry name" value="Cullin_repeat-like_dom_sf"/>
</dbReference>
<dbReference type="SUPFAM" id="SSF75632">
    <property type="entry name" value="Cullin homology domain"/>
    <property type="match status" value="1"/>
</dbReference>
<dbReference type="SUPFAM" id="SSF74788">
    <property type="entry name" value="Cullin repeat-like"/>
    <property type="match status" value="1"/>
</dbReference>
<dbReference type="InterPro" id="IPR001373">
    <property type="entry name" value="Cullin_N"/>
</dbReference>
<name>A0AAV9Y3L7_9CRYT</name>
<reference evidence="5 6" key="1">
    <citation type="submission" date="2023-10" db="EMBL/GenBank/DDBJ databases">
        <title>Comparative genomics analysis reveals potential genetic determinants of host preference in Cryptosporidium xiaoi.</title>
        <authorList>
            <person name="Xiao L."/>
            <person name="Li J."/>
        </authorList>
    </citation>
    <scope>NUCLEOTIDE SEQUENCE [LARGE SCALE GENOMIC DNA]</scope>
    <source>
        <strain evidence="5 6">52996</strain>
    </source>
</reference>
<comment type="similarity">
    <text evidence="1 2 3">Belongs to the cullin family.</text>
</comment>
<dbReference type="SMART" id="SM00884">
    <property type="entry name" value="Cullin_Nedd8"/>
    <property type="match status" value="1"/>
</dbReference>
<dbReference type="InterPro" id="IPR016158">
    <property type="entry name" value="Cullin_homology"/>
</dbReference>
<dbReference type="InterPro" id="IPR036317">
    <property type="entry name" value="Cullin_homology_sf"/>
</dbReference>
<evidence type="ECO:0000313" key="6">
    <source>
        <dbReference type="Proteomes" id="UP001311799"/>
    </source>
</evidence>
<proteinExistence type="inferred from homology"/>
<evidence type="ECO:0000256" key="2">
    <source>
        <dbReference type="PROSITE-ProRule" id="PRU00330"/>
    </source>
</evidence>
<feature type="domain" description="Cullin family profile" evidence="4">
    <location>
        <begin position="622"/>
        <end position="945"/>
    </location>
</feature>
<evidence type="ECO:0000256" key="3">
    <source>
        <dbReference type="RuleBase" id="RU003829"/>
    </source>
</evidence>
<gene>
    <name evidence="5" type="ORF">RS030_142238</name>
</gene>
<dbReference type="EMBL" id="JAWDEY010000005">
    <property type="protein sequence ID" value="KAK6590705.1"/>
    <property type="molecule type" value="Genomic_DNA"/>
</dbReference>
<dbReference type="Proteomes" id="UP001311799">
    <property type="component" value="Unassembled WGS sequence"/>
</dbReference>
<dbReference type="Gene3D" id="1.10.10.10">
    <property type="entry name" value="Winged helix-like DNA-binding domain superfamily/Winged helix DNA-binding domain"/>
    <property type="match status" value="1"/>
</dbReference>
<dbReference type="Gene3D" id="3.30.230.130">
    <property type="entry name" value="Cullin, Chain C, Domain 2"/>
    <property type="match status" value="1"/>
</dbReference>
<dbReference type="Pfam" id="PF00888">
    <property type="entry name" value="Cullin"/>
    <property type="match status" value="1"/>
</dbReference>
<dbReference type="PROSITE" id="PS50069">
    <property type="entry name" value="CULLIN_2"/>
    <property type="match status" value="1"/>
</dbReference>
<accession>A0AAV9Y3L7</accession>
<dbReference type="InterPro" id="IPR019559">
    <property type="entry name" value="Cullin_neddylation_domain"/>
</dbReference>
<keyword evidence="6" id="KW-1185">Reference proteome</keyword>
<dbReference type="Gene3D" id="1.20.1310.10">
    <property type="entry name" value="Cullin Repeats"/>
    <property type="match status" value="1"/>
</dbReference>
<evidence type="ECO:0000259" key="4">
    <source>
        <dbReference type="PROSITE" id="PS50069"/>
    </source>
</evidence>
<dbReference type="GO" id="GO:0006511">
    <property type="term" value="P:ubiquitin-dependent protein catabolic process"/>
    <property type="evidence" value="ECO:0007669"/>
    <property type="project" value="InterPro"/>
</dbReference>
<evidence type="ECO:0000256" key="1">
    <source>
        <dbReference type="ARBA" id="ARBA00006019"/>
    </source>
</evidence>
<sequence length="1201" mass="142306">MKTEIITHKCGYYEKSEADMRNEINLFLTSIYLMNDNVNINEFENLCDNADDIKQRESKRMKLSEIVDENNRKGRIYFEKTRRLITHLCNEGKYDFIYNTFESIYMHTWKINIENISKSEFLRIIGEKKSKYDLNSQGLDIFILELIFDSKFYNEMINGGQMNSYMSDLAKFWCHHRRSTDIISNVYLYFDSMFKRFGPDIFQNKNNYRGFINNANTFLKKIIFDELDIDYSSFKNKLEIEKHEFNNLPLCLIGGLVSIMINMNVIRDKYFNYELDTDFGKEMEFFILKKIFEMFIQLGIADFGVSKIYLNVMGRYYYEKIRNDNITEFKNYLKFLKMAIELEKSFLITQANNKKYHYEEDNIPENDDKNESITENNHFETNLNNSLLFFIRNDYWSESFPLSKKRTLEISCINWNSYMENTELMLLDVLISDDIISRFSTTIDGVNKSYLRELIINDDYSSLKFIYNLFKKKKIENKVLNEIKTCITHIGIELSMKLIRCNKHEYDLYISTTKKILDLYLKIEKICRESFKDNDKIRNICINDSWTIIANYNDEISEELVYGLSLFVYNLLSADSNDYSRLEESGIIRISRVNMDLLCWLNKTEQNSSMLKFVNKDCNDTISKYLRGVMFLFKCSNKKENFQNYYQRLFSQRLIGNYIPNKVGFDINAKNTLDLYRMAISKEKGSEIIEMLNIKINLFEMYFMFLLYNECGYSFINKFNFIIRDWYLSSSIFKLYILCDSFNKNTDINTFFNEKENSEIKFSSYSKRLSRISNSSSYIYDKINAWLKLEDLGSSEASNNNTKNDDYNEMDDKIELKKDKIINNMDIDIPFSIIVLSSSNWSFLNKSDNFIDSELFINYKDKDSDINLIYSEMTLYQQYYKNIYSRNLIWSCNLGTCILEYLPPNLDSYCDEIGVKRLDIKLILTLQQAILLLCFNNNDTVYLSSNHYDILKDNIYGLFRKNKITILSDNNRDTVNKVTVSPILNIKEENMFVNSGEKEKRKRDKSEDDYLLININDKFLNKENFVSIYNEIGDLVDKNDTTLLVIDYVNCYYCEVDNSTYMKQLSLNSYLDSFITPKEDSIINKEDYIFGTGESELDSIKSLICNTFKNNRYKVDAMIIRYLKFRKRSSFVNITELITKELFSTCKNLSGIDNQESKSKKSMIEDETSKCLDSLIQRDLIEIDSSTNNNSRDQQIYCYVP</sequence>
<dbReference type="GO" id="GO:0031625">
    <property type="term" value="F:ubiquitin protein ligase binding"/>
    <property type="evidence" value="ECO:0007669"/>
    <property type="project" value="InterPro"/>
</dbReference>
<protein>
    <recommendedName>
        <fullName evidence="4">Cullin family profile domain-containing protein</fullName>
    </recommendedName>
</protein>
<evidence type="ECO:0000313" key="5">
    <source>
        <dbReference type="EMBL" id="KAK6590705.1"/>
    </source>
</evidence>